<evidence type="ECO:0000313" key="4">
    <source>
        <dbReference type="Proteomes" id="UP001303899"/>
    </source>
</evidence>
<comment type="caution">
    <text evidence="3">The sequence shown here is derived from an EMBL/GenBank/DDBJ whole genome shotgun (WGS) entry which is preliminary data.</text>
</comment>
<dbReference type="EMBL" id="JAYGIL010000021">
    <property type="protein sequence ID" value="MEA5404449.1"/>
    <property type="molecule type" value="Genomic_DNA"/>
</dbReference>
<evidence type="ECO:0000259" key="2">
    <source>
        <dbReference type="Pfam" id="PF13231"/>
    </source>
</evidence>
<protein>
    <submittedName>
        <fullName evidence="3">Glycosyltransferase family 39 protein</fullName>
        <ecNumber evidence="3">2.4.-.-</ecNumber>
    </submittedName>
</protein>
<dbReference type="RefSeq" id="WP_323697808.1">
    <property type="nucleotide sequence ID" value="NZ_JAYGIL010000021.1"/>
</dbReference>
<name>A0ABU5S7K3_9BACT</name>
<feature type="transmembrane region" description="Helical" evidence="1">
    <location>
        <begin position="199"/>
        <end position="216"/>
    </location>
</feature>
<dbReference type="GO" id="GO:0016757">
    <property type="term" value="F:glycosyltransferase activity"/>
    <property type="evidence" value="ECO:0007669"/>
    <property type="project" value="UniProtKB-KW"/>
</dbReference>
<accession>A0ABU5S7K3</accession>
<evidence type="ECO:0000313" key="3">
    <source>
        <dbReference type="EMBL" id="MEA5404449.1"/>
    </source>
</evidence>
<dbReference type="Proteomes" id="UP001303899">
    <property type="component" value="Unassembled WGS sequence"/>
</dbReference>
<feature type="transmembrane region" description="Helical" evidence="1">
    <location>
        <begin position="250"/>
        <end position="267"/>
    </location>
</feature>
<dbReference type="EC" id="2.4.-.-" evidence="3"/>
<feature type="transmembrane region" description="Helical" evidence="1">
    <location>
        <begin position="504"/>
        <end position="525"/>
    </location>
</feature>
<evidence type="ECO:0000256" key="1">
    <source>
        <dbReference type="SAM" id="Phobius"/>
    </source>
</evidence>
<dbReference type="InterPro" id="IPR038731">
    <property type="entry name" value="RgtA/B/C-like"/>
</dbReference>
<sequence>MTFLYPIIFAIFIGFVFRVSARVCQKSLIDLIIIAYIVFCGSVILTGFTLSEIHKMNDRRFWAIGVFIPAFIFYIQFTKFFGKDRNENFTVFQMIGSQIQAVWNWFGNLSLFLKCIFAGLFISLGIIEITNFILICYTPPNEWDSMTGHLNRLLYYLQHNTMSHFGGTNWNIDSYPRSACTIQIYTYLMSGKVENWFKAIHHTAYWIIGFGVFGIVRSISKNLTASFFCALVVLLLPDVLKQTITTESDIVLASYLACLVYFLFSFNEKKKRRYLYLAGFSFGIALGHKITFVFSLPPVFLILLYTVFRDDEKSNFLRLTFAHFKHLFVAFILGFVLFALPAGYIENIQEYHHPIGPPTALKHQSVDRAGSKANLIKQGSRNVLRYSIDLINLDGLRNWEAGEKLNKTMKKPIIWFERNVLKTRLEAEKDFTIVPFTYHKRFEFYNMSPYWGIFGFGLILPLILMVLFRIIRAKAVYYYLGMAFTLHFIALCYTAAYDPWKGRYMISSAIFAVPFLALLFTEQYSIEKAKHIFLKTYVGFVVIVGIASALSSTFLNYRCLPFSAYGRKSAFDMTRMEILTEARPDITKAYENFNNIVPQDATVAVATINDDYEYPLWGDKLTRKLIVINPFEQGLRPIPKEADYLFFAKSVIKPKIGDIRLGTDTTMTKNVIVKGEDYYLRKLR</sequence>
<feature type="transmembrane region" description="Helical" evidence="1">
    <location>
        <begin position="327"/>
        <end position="345"/>
    </location>
</feature>
<reference evidence="3 4" key="1">
    <citation type="submission" date="2023-12" db="EMBL/GenBank/DDBJ databases">
        <title>Novel species of the genus Arcicella isolated from rivers.</title>
        <authorList>
            <person name="Lu H."/>
        </authorList>
    </citation>
    <scope>NUCLEOTIDE SEQUENCE [LARGE SCALE GENOMIC DNA]</scope>
    <source>
        <strain evidence="3 4">DC2W</strain>
    </source>
</reference>
<feature type="transmembrane region" description="Helical" evidence="1">
    <location>
        <begin position="274"/>
        <end position="307"/>
    </location>
</feature>
<feature type="transmembrane region" description="Helical" evidence="1">
    <location>
        <begin position="477"/>
        <end position="497"/>
    </location>
</feature>
<feature type="transmembrane region" description="Helical" evidence="1">
    <location>
        <begin position="111"/>
        <end position="135"/>
    </location>
</feature>
<keyword evidence="1" id="KW-0812">Transmembrane</keyword>
<proteinExistence type="predicted"/>
<keyword evidence="1" id="KW-0472">Membrane</keyword>
<keyword evidence="3" id="KW-0808">Transferase</keyword>
<keyword evidence="4" id="KW-1185">Reference proteome</keyword>
<dbReference type="Pfam" id="PF13231">
    <property type="entry name" value="PMT_2"/>
    <property type="match status" value="1"/>
</dbReference>
<feature type="transmembrane region" description="Helical" evidence="1">
    <location>
        <begin position="537"/>
        <end position="557"/>
    </location>
</feature>
<feature type="transmembrane region" description="Helical" evidence="1">
    <location>
        <begin position="450"/>
        <end position="471"/>
    </location>
</feature>
<keyword evidence="3" id="KW-0328">Glycosyltransferase</keyword>
<keyword evidence="1" id="KW-1133">Transmembrane helix</keyword>
<organism evidence="3 4">
    <name type="scientific">Arcicella gelida</name>
    <dbReference type="NCBI Taxonomy" id="2984195"/>
    <lineage>
        <taxon>Bacteria</taxon>
        <taxon>Pseudomonadati</taxon>
        <taxon>Bacteroidota</taxon>
        <taxon>Cytophagia</taxon>
        <taxon>Cytophagales</taxon>
        <taxon>Flectobacillaceae</taxon>
        <taxon>Arcicella</taxon>
    </lineage>
</organism>
<feature type="transmembrane region" description="Helical" evidence="1">
    <location>
        <begin position="61"/>
        <end position="77"/>
    </location>
</feature>
<feature type="transmembrane region" description="Helical" evidence="1">
    <location>
        <begin position="31"/>
        <end position="49"/>
    </location>
</feature>
<gene>
    <name evidence="3" type="ORF">VB776_16065</name>
</gene>
<feature type="domain" description="Glycosyltransferase RgtA/B/C/D-like" evidence="2">
    <location>
        <begin position="201"/>
        <end position="332"/>
    </location>
</feature>
<feature type="transmembrane region" description="Helical" evidence="1">
    <location>
        <begin position="223"/>
        <end position="244"/>
    </location>
</feature>